<dbReference type="Gramene" id="KOM49631">
    <property type="protein sequence ID" value="KOM49631"/>
    <property type="gene ID" value="LR48_Vigan08g045800"/>
</dbReference>
<accession>A0A0L9V3S9</accession>
<gene>
    <name evidence="2" type="ORF">LR48_Vigan08g045800</name>
</gene>
<dbReference type="AlphaFoldDB" id="A0A0L9V3S9"/>
<dbReference type="PANTHER" id="PTHR33018">
    <property type="entry name" value="OS10G0338966 PROTEIN-RELATED"/>
    <property type="match status" value="1"/>
</dbReference>
<sequence>MPKAIYELGSKQNRGICVCQQTCQQNCQHLQRATNSVLNEPKRKPQNQNRFLEEPRYIPLLQTCHHLSAPARPDLRGYELGSDGNRGKTKRCFRVCSHGCRLLLSAFPPRRLLLSGVVVCASALRLPLLPSVFASALVVSKTLLPRLLPRLSSPPLGVSTSSSSPFRCGRVCLCFASASASICVCLVVSSFPVPDSLVEQSSQGQFTQEGRQDILATTIGRPEHPRRVRDAGTGIGIRQFFGSSSRPYSYEKMKEEIRKEMTQEIIKKVRAELYDEVAEMVARQFQQHYQDYGNRPPPSPVAEHVVPPTGKLFA</sequence>
<evidence type="ECO:0000256" key="1">
    <source>
        <dbReference type="SAM" id="MobiDB-lite"/>
    </source>
</evidence>
<feature type="region of interest" description="Disordered" evidence="1">
    <location>
        <begin position="294"/>
        <end position="314"/>
    </location>
</feature>
<protein>
    <submittedName>
        <fullName evidence="2">Uncharacterized protein</fullName>
    </submittedName>
</protein>
<dbReference type="PANTHER" id="PTHR33018:SF34">
    <property type="entry name" value="OS02G0472350 PROTEIN"/>
    <property type="match status" value="1"/>
</dbReference>
<reference evidence="3" key="1">
    <citation type="journal article" date="2015" name="Proc. Natl. Acad. Sci. U.S.A.">
        <title>Genome sequencing of adzuki bean (Vigna angularis) provides insight into high starch and low fat accumulation and domestication.</title>
        <authorList>
            <person name="Yang K."/>
            <person name="Tian Z."/>
            <person name="Chen C."/>
            <person name="Luo L."/>
            <person name="Zhao B."/>
            <person name="Wang Z."/>
            <person name="Yu L."/>
            <person name="Li Y."/>
            <person name="Sun Y."/>
            <person name="Li W."/>
            <person name="Chen Y."/>
            <person name="Li Y."/>
            <person name="Zhang Y."/>
            <person name="Ai D."/>
            <person name="Zhao J."/>
            <person name="Shang C."/>
            <person name="Ma Y."/>
            <person name="Wu B."/>
            <person name="Wang M."/>
            <person name="Gao L."/>
            <person name="Sun D."/>
            <person name="Zhang P."/>
            <person name="Guo F."/>
            <person name="Wang W."/>
            <person name="Li Y."/>
            <person name="Wang J."/>
            <person name="Varshney R.K."/>
            <person name="Wang J."/>
            <person name="Ling H.Q."/>
            <person name="Wan P."/>
        </authorList>
    </citation>
    <scope>NUCLEOTIDE SEQUENCE</scope>
    <source>
        <strain evidence="3">cv. Jingnong 6</strain>
    </source>
</reference>
<organism evidence="2 3">
    <name type="scientific">Phaseolus angularis</name>
    <name type="common">Azuki bean</name>
    <name type="synonym">Vigna angularis</name>
    <dbReference type="NCBI Taxonomy" id="3914"/>
    <lineage>
        <taxon>Eukaryota</taxon>
        <taxon>Viridiplantae</taxon>
        <taxon>Streptophyta</taxon>
        <taxon>Embryophyta</taxon>
        <taxon>Tracheophyta</taxon>
        <taxon>Spermatophyta</taxon>
        <taxon>Magnoliopsida</taxon>
        <taxon>eudicotyledons</taxon>
        <taxon>Gunneridae</taxon>
        <taxon>Pentapetalae</taxon>
        <taxon>rosids</taxon>
        <taxon>fabids</taxon>
        <taxon>Fabales</taxon>
        <taxon>Fabaceae</taxon>
        <taxon>Papilionoideae</taxon>
        <taxon>50 kb inversion clade</taxon>
        <taxon>NPAAA clade</taxon>
        <taxon>indigoferoid/millettioid clade</taxon>
        <taxon>Phaseoleae</taxon>
        <taxon>Vigna</taxon>
    </lineage>
</organism>
<proteinExistence type="predicted"/>
<evidence type="ECO:0000313" key="2">
    <source>
        <dbReference type="EMBL" id="KOM49631.1"/>
    </source>
</evidence>
<evidence type="ECO:0000313" key="3">
    <source>
        <dbReference type="Proteomes" id="UP000053144"/>
    </source>
</evidence>
<dbReference type="EMBL" id="CM003378">
    <property type="protein sequence ID" value="KOM49631.1"/>
    <property type="molecule type" value="Genomic_DNA"/>
</dbReference>
<dbReference type="Proteomes" id="UP000053144">
    <property type="component" value="Chromosome 8"/>
</dbReference>
<name>A0A0L9V3S9_PHAAN</name>